<dbReference type="InterPro" id="IPR012816">
    <property type="entry name" value="NADAR"/>
</dbReference>
<comment type="catalytic activity">
    <reaction evidence="1">
        <text>5-amino-6-(5-phospho-D-ribosylamino)uracil + H2O = 5,6-diaminouracil + D-ribose 5-phosphate</text>
        <dbReference type="Rhea" id="RHEA:55020"/>
        <dbReference type="ChEBI" id="CHEBI:15377"/>
        <dbReference type="ChEBI" id="CHEBI:46252"/>
        <dbReference type="ChEBI" id="CHEBI:58453"/>
        <dbReference type="ChEBI" id="CHEBI:78346"/>
    </reaction>
</comment>
<dbReference type="OrthoDB" id="67297at2"/>
<dbReference type="Pfam" id="PF08719">
    <property type="entry name" value="NADAR"/>
    <property type="match status" value="1"/>
</dbReference>
<evidence type="ECO:0000259" key="3">
    <source>
        <dbReference type="Pfam" id="PF08719"/>
    </source>
</evidence>
<name>A0A1N6HBR2_9FLAO</name>
<dbReference type="EMBL" id="FSRQ01000002">
    <property type="protein sequence ID" value="SIO17281.1"/>
    <property type="molecule type" value="Genomic_DNA"/>
</dbReference>
<feature type="domain" description="NADAR" evidence="3">
    <location>
        <begin position="25"/>
        <end position="182"/>
    </location>
</feature>
<dbReference type="STRING" id="59733.SAMN05421769_2384"/>
<proteinExistence type="predicted"/>
<dbReference type="InterPro" id="IPR037238">
    <property type="entry name" value="YbiA-like_sf"/>
</dbReference>
<dbReference type="SUPFAM" id="SSF143990">
    <property type="entry name" value="YbiA-like"/>
    <property type="match status" value="1"/>
</dbReference>
<accession>A0A1N6HBR2</accession>
<dbReference type="NCBIfam" id="TIGR02464">
    <property type="entry name" value="ribofla_fusion"/>
    <property type="match status" value="1"/>
</dbReference>
<evidence type="ECO:0000256" key="2">
    <source>
        <dbReference type="ARBA" id="ARBA00000751"/>
    </source>
</evidence>
<dbReference type="Proteomes" id="UP000184782">
    <property type="component" value="Unassembled WGS sequence"/>
</dbReference>
<dbReference type="RefSeq" id="WP_074230533.1">
    <property type="nucleotide sequence ID" value="NZ_FSRQ01000002.1"/>
</dbReference>
<protein>
    <recommendedName>
        <fullName evidence="3">NADAR domain-containing protein</fullName>
    </recommendedName>
</protein>
<sequence>MSYTLENIIKKFQNNQNKEKLDFLFFWGHTVKEEITKACFSQWFPYEFEENGMSYKTAEHYMMAGKAKLFNDLETLEQILRADTPNQAKSLGRKVKNFDPQLWNEHKYEIVKQGNLLKFSQNEKFKEFLLSTNDKILVEASPYDTIWGIGMLETDPKAENPQQWNGENLLGFALMEVRDELRG</sequence>
<dbReference type="Gene3D" id="1.10.357.40">
    <property type="entry name" value="YbiA-like"/>
    <property type="match status" value="1"/>
</dbReference>
<keyword evidence="5" id="KW-1185">Reference proteome</keyword>
<reference evidence="5" key="1">
    <citation type="submission" date="2016-12" db="EMBL/GenBank/DDBJ databases">
        <authorList>
            <person name="Varghese N."/>
            <person name="Submissions S."/>
        </authorList>
    </citation>
    <scope>NUCLEOTIDE SEQUENCE [LARGE SCALE GENOMIC DNA]</scope>
    <source>
        <strain evidence="5">DSM 16779</strain>
    </source>
</reference>
<evidence type="ECO:0000313" key="5">
    <source>
        <dbReference type="Proteomes" id="UP000184782"/>
    </source>
</evidence>
<evidence type="ECO:0000313" key="4">
    <source>
        <dbReference type="EMBL" id="SIO17281.1"/>
    </source>
</evidence>
<organism evidence="4 5">
    <name type="scientific">Chryseobacterium scophthalmum</name>
    <dbReference type="NCBI Taxonomy" id="59733"/>
    <lineage>
        <taxon>Bacteria</taxon>
        <taxon>Pseudomonadati</taxon>
        <taxon>Bacteroidota</taxon>
        <taxon>Flavobacteriia</taxon>
        <taxon>Flavobacteriales</taxon>
        <taxon>Weeksellaceae</taxon>
        <taxon>Chryseobacterium group</taxon>
        <taxon>Chryseobacterium</taxon>
    </lineage>
</organism>
<evidence type="ECO:0000256" key="1">
    <source>
        <dbReference type="ARBA" id="ARBA00000022"/>
    </source>
</evidence>
<dbReference type="CDD" id="cd15457">
    <property type="entry name" value="NADAR"/>
    <property type="match status" value="1"/>
</dbReference>
<dbReference type="AlphaFoldDB" id="A0A1N6HBR2"/>
<gene>
    <name evidence="4" type="ORF">SAMN05421769_2384</name>
</gene>
<comment type="catalytic activity">
    <reaction evidence="2">
        <text>2,5-diamino-6-hydroxy-4-(5-phosphoribosylamino)-pyrimidine + H2O = 2,5,6-triamino-4-hydroxypyrimidine + D-ribose 5-phosphate</text>
        <dbReference type="Rhea" id="RHEA:23436"/>
        <dbReference type="ChEBI" id="CHEBI:15377"/>
        <dbReference type="ChEBI" id="CHEBI:58614"/>
        <dbReference type="ChEBI" id="CHEBI:78346"/>
        <dbReference type="ChEBI" id="CHEBI:137796"/>
    </reaction>
</comment>